<dbReference type="InterPro" id="IPR001107">
    <property type="entry name" value="Band_7"/>
</dbReference>
<evidence type="ECO:0000313" key="4">
    <source>
        <dbReference type="EMBL" id="SEK71969.1"/>
    </source>
</evidence>
<dbReference type="EMBL" id="FNZR01000002">
    <property type="protein sequence ID" value="SEK71969.1"/>
    <property type="molecule type" value="Genomic_DNA"/>
</dbReference>
<dbReference type="GO" id="GO:0016020">
    <property type="term" value="C:membrane"/>
    <property type="evidence" value="ECO:0007669"/>
    <property type="project" value="UniProtKB-SubCell"/>
</dbReference>
<dbReference type="SMART" id="SM00244">
    <property type="entry name" value="PHB"/>
    <property type="match status" value="1"/>
</dbReference>
<dbReference type="Pfam" id="PF01145">
    <property type="entry name" value="Band_7"/>
    <property type="match status" value="1"/>
</dbReference>
<dbReference type="STRING" id="332977.SAMN05421740_102510"/>
<keyword evidence="2" id="KW-0812">Transmembrane</keyword>
<keyword evidence="2" id="KW-1133">Transmembrane helix</keyword>
<dbReference type="GO" id="GO:0006508">
    <property type="term" value="P:proteolysis"/>
    <property type="evidence" value="ECO:0007669"/>
    <property type="project" value="UniProtKB-KW"/>
</dbReference>
<keyword evidence="4" id="KW-0378">Hydrolase</keyword>
<feature type="domain" description="Band 7" evidence="3">
    <location>
        <begin position="50"/>
        <end position="216"/>
    </location>
</feature>
<proteinExistence type="predicted"/>
<dbReference type="PANTHER" id="PTHR43446:SF1">
    <property type="entry name" value="BAND 7 DOMAIN-CONTAINING PROTEIN"/>
    <property type="match status" value="1"/>
</dbReference>
<dbReference type="OrthoDB" id="9813479at2"/>
<keyword evidence="5" id="KW-1185">Reference proteome</keyword>
<feature type="transmembrane region" description="Helical" evidence="2">
    <location>
        <begin position="36"/>
        <end position="55"/>
    </location>
</feature>
<protein>
    <submittedName>
        <fullName evidence="4">Regulator of protease activity HflC, stomatin/prohibitin superfamily</fullName>
    </submittedName>
</protein>
<keyword evidence="4" id="KW-0645">Protease</keyword>
<dbReference type="GO" id="GO:0008233">
    <property type="term" value="F:peptidase activity"/>
    <property type="evidence" value="ECO:0007669"/>
    <property type="project" value="UniProtKB-KW"/>
</dbReference>
<dbReference type="RefSeq" id="WP_090603763.1">
    <property type="nucleotide sequence ID" value="NZ_FNZR01000002.1"/>
</dbReference>
<comment type="subcellular location">
    <subcellularLocation>
        <location evidence="1">Membrane</location>
        <topology evidence="1">Single-pass membrane protein</topology>
    </subcellularLocation>
</comment>
<dbReference type="AlphaFoldDB" id="A0A1H7JBB4"/>
<dbReference type="Gene3D" id="3.30.479.30">
    <property type="entry name" value="Band 7 domain"/>
    <property type="match status" value="1"/>
</dbReference>
<evidence type="ECO:0000256" key="1">
    <source>
        <dbReference type="ARBA" id="ARBA00004167"/>
    </source>
</evidence>
<name>A0A1H7JBB4_9SPHI</name>
<gene>
    <name evidence="4" type="ORF">SAMN05421740_102510</name>
</gene>
<keyword evidence="2" id="KW-0472">Membrane</keyword>
<feature type="transmembrane region" description="Helical" evidence="2">
    <location>
        <begin position="12"/>
        <end position="30"/>
    </location>
</feature>
<organism evidence="4 5">
    <name type="scientific">Parapedobacter koreensis</name>
    <dbReference type="NCBI Taxonomy" id="332977"/>
    <lineage>
        <taxon>Bacteria</taxon>
        <taxon>Pseudomonadati</taxon>
        <taxon>Bacteroidota</taxon>
        <taxon>Sphingobacteriia</taxon>
        <taxon>Sphingobacteriales</taxon>
        <taxon>Sphingobacteriaceae</taxon>
        <taxon>Parapedobacter</taxon>
    </lineage>
</organism>
<dbReference type="PANTHER" id="PTHR43446">
    <property type="entry name" value="MEMBRANE PROTEIN-RELATED"/>
    <property type="match status" value="1"/>
</dbReference>
<reference evidence="5" key="1">
    <citation type="submission" date="2016-10" db="EMBL/GenBank/DDBJ databases">
        <authorList>
            <person name="Varghese N."/>
            <person name="Submissions S."/>
        </authorList>
    </citation>
    <scope>NUCLEOTIDE SEQUENCE [LARGE SCALE GENOMIC DNA]</scope>
    <source>
        <strain evidence="5">Jip14</strain>
    </source>
</reference>
<dbReference type="CDD" id="cd03402">
    <property type="entry name" value="SPFH_like_u2"/>
    <property type="match status" value="1"/>
</dbReference>
<sequence>MIHEKNTTAISGYLSFFILLSALGLVAYGIYSQVIWLIAVGIVLALIMLKGWLIVNPNESAALILFGSYQGTVRKDGFFWVNPFVVKRTVSLKARNLDGQKIKVNDKLGNPIEIAAVVVWQVRDTAKALFAVDDYTKYVQIQSEAAVRHLANQFAYDNFEDEDAVITLKDGAQQVSGILEKELNERLAMAGIDVIEARITHLAYAPEIASAMLQRQQATAVVSARRQIVDGAVGMVEMALEKLSQKDIVQLDEERKAAMVSNLLVVLCGERNVAPIVNAGTLYH</sequence>
<evidence type="ECO:0000256" key="2">
    <source>
        <dbReference type="SAM" id="Phobius"/>
    </source>
</evidence>
<evidence type="ECO:0000313" key="5">
    <source>
        <dbReference type="Proteomes" id="UP000198916"/>
    </source>
</evidence>
<accession>A0A1H7JBB4</accession>
<dbReference type="InterPro" id="IPR036013">
    <property type="entry name" value="Band_7/SPFH_dom_sf"/>
</dbReference>
<dbReference type="Proteomes" id="UP000198916">
    <property type="component" value="Unassembled WGS sequence"/>
</dbReference>
<evidence type="ECO:0000259" key="3">
    <source>
        <dbReference type="SMART" id="SM00244"/>
    </source>
</evidence>
<dbReference type="SUPFAM" id="SSF117892">
    <property type="entry name" value="Band 7/SPFH domain"/>
    <property type="match status" value="1"/>
</dbReference>